<comment type="caution">
    <text evidence="2">The sequence shown here is derived from an EMBL/GenBank/DDBJ whole genome shotgun (WGS) entry which is preliminary data.</text>
</comment>
<dbReference type="Proteomes" id="UP000018948">
    <property type="component" value="Unassembled WGS sequence"/>
</dbReference>
<sequence length="33" mass="3833">MLKDKKKEEKSGRARDAMRDIASPSSRAKKREE</sequence>
<dbReference type="EMBL" id="ANIY01001577">
    <property type="protein sequence ID" value="ETP46164.1"/>
    <property type="molecule type" value="Genomic_DNA"/>
</dbReference>
<accession>W2ZIW3</accession>
<reference evidence="2 3" key="1">
    <citation type="submission" date="2013-11" db="EMBL/GenBank/DDBJ databases">
        <title>The Genome Sequence of Phytophthora parasitica P10297.</title>
        <authorList>
            <consortium name="The Broad Institute Genomics Platform"/>
            <person name="Russ C."/>
            <person name="Tyler B."/>
            <person name="Panabieres F."/>
            <person name="Shan W."/>
            <person name="Tripathy S."/>
            <person name="Grunwald N."/>
            <person name="Machado M."/>
            <person name="Johnson C.S."/>
            <person name="Walker B."/>
            <person name="Young S.K."/>
            <person name="Zeng Q."/>
            <person name="Gargeya S."/>
            <person name="Fitzgerald M."/>
            <person name="Haas B."/>
            <person name="Abouelleil A."/>
            <person name="Allen A.W."/>
            <person name="Alvarado L."/>
            <person name="Arachchi H.M."/>
            <person name="Berlin A.M."/>
            <person name="Chapman S.B."/>
            <person name="Gainer-Dewar J."/>
            <person name="Goldberg J."/>
            <person name="Griggs A."/>
            <person name="Gujja S."/>
            <person name="Hansen M."/>
            <person name="Howarth C."/>
            <person name="Imamovic A."/>
            <person name="Ireland A."/>
            <person name="Larimer J."/>
            <person name="McCowan C."/>
            <person name="Murphy C."/>
            <person name="Pearson M."/>
            <person name="Poon T.W."/>
            <person name="Priest M."/>
            <person name="Roberts A."/>
            <person name="Saif S."/>
            <person name="Shea T."/>
            <person name="Sisk P."/>
            <person name="Sykes S."/>
            <person name="Wortman J."/>
            <person name="Nusbaum C."/>
            <person name="Birren B."/>
        </authorList>
    </citation>
    <scope>NUCLEOTIDE SEQUENCE [LARGE SCALE GENOMIC DNA]</scope>
    <source>
        <strain evidence="2 3">P10297</strain>
    </source>
</reference>
<evidence type="ECO:0000256" key="1">
    <source>
        <dbReference type="SAM" id="MobiDB-lite"/>
    </source>
</evidence>
<evidence type="ECO:0000313" key="3">
    <source>
        <dbReference type="Proteomes" id="UP000018948"/>
    </source>
</evidence>
<proteinExistence type="predicted"/>
<organism evidence="2 3">
    <name type="scientific">Phytophthora nicotianae P10297</name>
    <dbReference type="NCBI Taxonomy" id="1317064"/>
    <lineage>
        <taxon>Eukaryota</taxon>
        <taxon>Sar</taxon>
        <taxon>Stramenopiles</taxon>
        <taxon>Oomycota</taxon>
        <taxon>Peronosporomycetes</taxon>
        <taxon>Peronosporales</taxon>
        <taxon>Peronosporaceae</taxon>
        <taxon>Phytophthora</taxon>
    </lineage>
</organism>
<feature type="region of interest" description="Disordered" evidence="1">
    <location>
        <begin position="1"/>
        <end position="33"/>
    </location>
</feature>
<evidence type="ECO:0000313" key="2">
    <source>
        <dbReference type="EMBL" id="ETP46164.1"/>
    </source>
</evidence>
<dbReference type="AlphaFoldDB" id="W2ZIW3"/>
<name>W2ZIW3_PHYNI</name>
<gene>
    <name evidence="2" type="ORF">F442_07530</name>
</gene>
<protein>
    <submittedName>
        <fullName evidence="2">Uncharacterized protein</fullName>
    </submittedName>
</protein>
<feature type="compositionally biased region" description="Basic and acidic residues" evidence="1">
    <location>
        <begin position="1"/>
        <end position="19"/>
    </location>
</feature>